<sequence length="53" mass="6051">MENKITKNYIKGNKSTGKTNWSTVVVSSNEPKIDEENPELVGKKQFKKVIKNK</sequence>
<gene>
    <name evidence="1" type="ORF">PALI_b0856</name>
</gene>
<reference evidence="1 2" key="1">
    <citation type="submission" date="2015-06" db="EMBL/GenBank/DDBJ databases">
        <title>Genome sequence of Pseudoalteromonas aliena.</title>
        <authorList>
            <person name="Xie B.-B."/>
            <person name="Rong J.-C."/>
            <person name="Qin Q.-L."/>
            <person name="Zhang Y.-Z."/>
        </authorList>
    </citation>
    <scope>NUCLEOTIDE SEQUENCE [LARGE SCALE GENOMIC DNA]</scope>
    <source>
        <strain evidence="1 2">SW19</strain>
    </source>
</reference>
<protein>
    <submittedName>
        <fullName evidence="1">Uncharacterized protein</fullName>
    </submittedName>
</protein>
<evidence type="ECO:0000313" key="1">
    <source>
        <dbReference type="EMBL" id="MBE0361831.1"/>
    </source>
</evidence>
<keyword evidence="2" id="KW-1185">Reference proteome</keyword>
<accession>A0ABR9E5D8</accession>
<proteinExistence type="predicted"/>
<organism evidence="1 2">
    <name type="scientific">Pseudoalteromonas aliena SW19</name>
    <dbReference type="NCBI Taxonomy" id="1314866"/>
    <lineage>
        <taxon>Bacteria</taxon>
        <taxon>Pseudomonadati</taxon>
        <taxon>Pseudomonadota</taxon>
        <taxon>Gammaproteobacteria</taxon>
        <taxon>Alteromonadales</taxon>
        <taxon>Pseudoalteromonadaceae</taxon>
        <taxon>Pseudoalteromonas</taxon>
    </lineage>
</organism>
<name>A0ABR9E5D8_9GAMM</name>
<dbReference type="RefSeq" id="WP_008139000.1">
    <property type="nucleotide sequence ID" value="NZ_AQGU01000029.1"/>
</dbReference>
<dbReference type="Proteomes" id="UP000648482">
    <property type="component" value="Unassembled WGS sequence"/>
</dbReference>
<evidence type="ECO:0000313" key="2">
    <source>
        <dbReference type="Proteomes" id="UP000648482"/>
    </source>
</evidence>
<comment type="caution">
    <text evidence="1">The sequence shown here is derived from an EMBL/GenBank/DDBJ whole genome shotgun (WGS) entry which is preliminary data.</text>
</comment>
<dbReference type="EMBL" id="AQGU01000029">
    <property type="protein sequence ID" value="MBE0361831.1"/>
    <property type="molecule type" value="Genomic_DNA"/>
</dbReference>